<protein>
    <recommendedName>
        <fullName evidence="4">Glycosyltransferase family 1 protein</fullName>
    </recommendedName>
</protein>
<dbReference type="Proteomes" id="UP000298493">
    <property type="component" value="Unassembled WGS sequence"/>
</dbReference>
<organism evidence="2 3">
    <name type="scientific">Venturia nashicola</name>
    <dbReference type="NCBI Taxonomy" id="86259"/>
    <lineage>
        <taxon>Eukaryota</taxon>
        <taxon>Fungi</taxon>
        <taxon>Dikarya</taxon>
        <taxon>Ascomycota</taxon>
        <taxon>Pezizomycotina</taxon>
        <taxon>Dothideomycetes</taxon>
        <taxon>Pleosporomycetidae</taxon>
        <taxon>Venturiales</taxon>
        <taxon>Venturiaceae</taxon>
        <taxon>Venturia</taxon>
    </lineage>
</organism>
<keyword evidence="3" id="KW-1185">Reference proteome</keyword>
<dbReference type="EMBL" id="SNSC02000016">
    <property type="protein sequence ID" value="TID17493.1"/>
    <property type="molecule type" value="Genomic_DNA"/>
</dbReference>
<dbReference type="AlphaFoldDB" id="A0A4Z1P9M3"/>
<evidence type="ECO:0008006" key="4">
    <source>
        <dbReference type="Google" id="ProtNLM"/>
    </source>
</evidence>
<name>A0A4Z1P9M3_9PEZI</name>
<evidence type="ECO:0000256" key="1">
    <source>
        <dbReference type="SAM" id="MobiDB-lite"/>
    </source>
</evidence>
<gene>
    <name evidence="2" type="ORF">E6O75_ATG08239</name>
</gene>
<evidence type="ECO:0000313" key="3">
    <source>
        <dbReference type="Proteomes" id="UP000298493"/>
    </source>
</evidence>
<evidence type="ECO:0000313" key="2">
    <source>
        <dbReference type="EMBL" id="TID17493.1"/>
    </source>
</evidence>
<feature type="region of interest" description="Disordered" evidence="1">
    <location>
        <begin position="183"/>
        <end position="208"/>
    </location>
</feature>
<proteinExistence type="predicted"/>
<comment type="caution">
    <text evidence="2">The sequence shown here is derived from an EMBL/GenBank/DDBJ whole genome shotgun (WGS) entry which is preliminary data.</text>
</comment>
<reference evidence="2 3" key="1">
    <citation type="submission" date="2019-04" db="EMBL/GenBank/DDBJ databases">
        <title>High contiguity whole genome sequence and gene annotation resource for two Venturia nashicola isolates.</title>
        <authorList>
            <person name="Prokchorchik M."/>
            <person name="Won K."/>
            <person name="Lee Y."/>
            <person name="Choi E.D."/>
            <person name="Segonzac C."/>
            <person name="Sohn K.H."/>
        </authorList>
    </citation>
    <scope>NUCLEOTIDE SEQUENCE [LARGE SCALE GENOMIC DNA]</scope>
    <source>
        <strain evidence="2 3">PRI2</strain>
    </source>
</reference>
<sequence>MTSANLNPKIHNTNHPSCRVEAFISQRPEGPSHRFRSGLCTLKEPNSQTGMVQPQSLIISGLEIPNASLNTVLGRFLVWLAKAIFGVIIPALHKPLGDVIDSWRSRFEANDTQCQAARTGHNVLSDKTSTCSLSTMALPRRYYSILIVTLVIYLFLYRSSSLGYSHPAVAPSNDDLPLKLKLSDNGAEHIGPDPETPAPDHSKQEADKPVPLQGIRITITESGGSHDEVTAALIHAFGNQESVEISTYLLLQRYGIADIIHGFNLSSPLVSTKPPNAFEASLDASPLPHILIAATCEIEIVELAKAYEMLLLKGKTFLFCVVHHAERWVEGKLVDKIRPWVEEERVHFIGLSEHTVKYLRQDCVPNWDMAASVLADALPPVFPIAIEAPMESNTALTFALQGDYDLARRDYTSIFEGLSEIIDLVQNRSMEYNQSVPHTITLRLIGHGDNKPEVPELLKSHVSFDEGLDYKLFYTLLSRTFTLLPSFASKDYYDVKASSTIPAALIAGTPLVANTELLEAYTYVPKNAVWKQEEGESEMDVVRRVVQMSQIEHEKRREVVREVCSELVERNIELVREWIKGGLERIRVVS</sequence>
<accession>A0A4Z1P9M3</accession>